<dbReference type="AlphaFoldDB" id="A0A8X7SLA4"/>
<feature type="region of interest" description="Disordered" evidence="1">
    <location>
        <begin position="1"/>
        <end position="54"/>
    </location>
</feature>
<sequence length="131" mass="13800">MIQHHPTRSTLPGRPAGRVLAPSGFTKPSVSPWSSALSSRQGGPSGQATPSSLGLARSVLPSGALTRHHAPVRPLLIVRCLDPTGHPDWSARLPPDRVSLPDVSTRHPSSSPVRLLESDASTRSSGRADQI</sequence>
<protein>
    <submittedName>
        <fullName evidence="2">Uncharacterized protein</fullName>
    </submittedName>
</protein>
<feature type="compositionally biased region" description="Polar residues" evidence="1">
    <location>
        <begin position="40"/>
        <end position="52"/>
    </location>
</feature>
<gene>
    <name evidence="2" type="ORF">Bca52824_026807</name>
</gene>
<comment type="caution">
    <text evidence="2">The sequence shown here is derived from an EMBL/GenBank/DDBJ whole genome shotgun (WGS) entry which is preliminary data.</text>
</comment>
<name>A0A8X7SLA4_BRACI</name>
<dbReference type="EMBL" id="JAAMPC010000006">
    <property type="protein sequence ID" value="KAG2307059.1"/>
    <property type="molecule type" value="Genomic_DNA"/>
</dbReference>
<feature type="region of interest" description="Disordered" evidence="1">
    <location>
        <begin position="85"/>
        <end position="131"/>
    </location>
</feature>
<feature type="compositionally biased region" description="Polar residues" evidence="1">
    <location>
        <begin position="119"/>
        <end position="131"/>
    </location>
</feature>
<proteinExistence type="predicted"/>
<keyword evidence="3" id="KW-1185">Reference proteome</keyword>
<organism evidence="2 3">
    <name type="scientific">Brassica carinata</name>
    <name type="common">Ethiopian mustard</name>
    <name type="synonym">Abyssinian cabbage</name>
    <dbReference type="NCBI Taxonomy" id="52824"/>
    <lineage>
        <taxon>Eukaryota</taxon>
        <taxon>Viridiplantae</taxon>
        <taxon>Streptophyta</taxon>
        <taxon>Embryophyta</taxon>
        <taxon>Tracheophyta</taxon>
        <taxon>Spermatophyta</taxon>
        <taxon>Magnoliopsida</taxon>
        <taxon>eudicotyledons</taxon>
        <taxon>Gunneridae</taxon>
        <taxon>Pentapetalae</taxon>
        <taxon>rosids</taxon>
        <taxon>malvids</taxon>
        <taxon>Brassicales</taxon>
        <taxon>Brassicaceae</taxon>
        <taxon>Brassiceae</taxon>
        <taxon>Brassica</taxon>
    </lineage>
</organism>
<evidence type="ECO:0000313" key="3">
    <source>
        <dbReference type="Proteomes" id="UP000886595"/>
    </source>
</evidence>
<evidence type="ECO:0000256" key="1">
    <source>
        <dbReference type="SAM" id="MobiDB-lite"/>
    </source>
</evidence>
<evidence type="ECO:0000313" key="2">
    <source>
        <dbReference type="EMBL" id="KAG2307059.1"/>
    </source>
</evidence>
<accession>A0A8X7SLA4</accession>
<feature type="compositionally biased region" description="Low complexity" evidence="1">
    <location>
        <begin position="29"/>
        <end position="39"/>
    </location>
</feature>
<reference evidence="2 3" key="1">
    <citation type="submission" date="2020-02" db="EMBL/GenBank/DDBJ databases">
        <authorList>
            <person name="Ma Q."/>
            <person name="Huang Y."/>
            <person name="Song X."/>
            <person name="Pei D."/>
        </authorList>
    </citation>
    <scope>NUCLEOTIDE SEQUENCE [LARGE SCALE GENOMIC DNA]</scope>
    <source>
        <strain evidence="2">Sxm20200214</strain>
        <tissue evidence="2">Leaf</tissue>
    </source>
</reference>
<dbReference type="Proteomes" id="UP000886595">
    <property type="component" value="Unassembled WGS sequence"/>
</dbReference>